<comment type="catalytic activity">
    <reaction evidence="12">
        <text>ATP + H2O + cellular proteinSide 1 = ADP + phosphate + cellular proteinSide 2.</text>
        <dbReference type="EC" id="7.4.2.8"/>
    </reaction>
</comment>
<dbReference type="PANTHER" id="PTHR30612:SF0">
    <property type="entry name" value="CHLOROPLAST PROTEIN-TRANSPORTING ATPASE"/>
    <property type="match status" value="1"/>
</dbReference>
<keyword evidence="11 12" id="KW-0472">Membrane</keyword>
<feature type="domain" description="SecA family profile" evidence="15">
    <location>
        <begin position="1"/>
        <end position="564"/>
    </location>
</feature>
<comment type="subunit">
    <text evidence="12">Monomer and homodimer. Part of the essential Sec protein translocation apparatus which comprises SecA, SecYEG and auxiliary proteins SecDF. Other proteins may also be involved.</text>
</comment>
<evidence type="ECO:0000256" key="3">
    <source>
        <dbReference type="ARBA" id="ARBA00022448"/>
    </source>
</evidence>
<dbReference type="InterPro" id="IPR036266">
    <property type="entry name" value="SecA_Wing/Scaffold_sf"/>
</dbReference>
<comment type="similarity">
    <text evidence="2 12">Belongs to the SecA family.</text>
</comment>
<dbReference type="SMART" id="SM00958">
    <property type="entry name" value="SecA_PP_bind"/>
    <property type="match status" value="1"/>
</dbReference>
<dbReference type="GO" id="GO:0006605">
    <property type="term" value="P:protein targeting"/>
    <property type="evidence" value="ECO:0007669"/>
    <property type="project" value="UniProtKB-UniRule"/>
</dbReference>
<evidence type="ECO:0000256" key="7">
    <source>
        <dbReference type="ARBA" id="ARBA00022840"/>
    </source>
</evidence>
<dbReference type="PANTHER" id="PTHR30612">
    <property type="entry name" value="SECA INNER MEMBRANE COMPONENT OF SEC PROTEIN SECRETION SYSTEM"/>
    <property type="match status" value="1"/>
</dbReference>
<protein>
    <recommendedName>
        <fullName evidence="12">Protein translocase subunit SecA</fullName>
        <ecNumber evidence="12">7.4.2.8</ecNumber>
    </recommendedName>
</protein>
<dbReference type="CDD" id="cd18803">
    <property type="entry name" value="SF2_C_secA"/>
    <property type="match status" value="1"/>
</dbReference>
<dbReference type="PROSITE" id="PS51194">
    <property type="entry name" value="HELICASE_CTER"/>
    <property type="match status" value="1"/>
</dbReference>
<keyword evidence="9 12" id="KW-1278">Translocase</keyword>
<dbReference type="Pfam" id="PF07517">
    <property type="entry name" value="SecA_DEAD"/>
    <property type="match status" value="1"/>
</dbReference>
<comment type="function">
    <text evidence="12">Part of the Sec protein translocase complex. Interacts with the SecYEG preprotein conducting channel. Has a central role in coupling the hydrolysis of ATP to the transfer of proteins into and across the cell membrane, serving as an ATP-driven molecular motor driving the stepwise translocation of polypeptide chains across the membrane.</text>
</comment>
<dbReference type="Gene3D" id="3.90.1440.10">
    <property type="entry name" value="SecA, preprotein cross-linking domain"/>
    <property type="match status" value="1"/>
</dbReference>
<dbReference type="Pfam" id="PF21090">
    <property type="entry name" value="P-loop_SecA"/>
    <property type="match status" value="2"/>
</dbReference>
<dbReference type="PRINTS" id="PR00906">
    <property type="entry name" value="SECA"/>
</dbReference>
<dbReference type="SUPFAM" id="SSF81886">
    <property type="entry name" value="Helical scaffold and wing domains of SecA"/>
    <property type="match status" value="1"/>
</dbReference>
<dbReference type="Gene3D" id="1.10.3060.10">
    <property type="entry name" value="Helical scaffold and wing domains of SecA"/>
    <property type="match status" value="1"/>
</dbReference>
<dbReference type="EC" id="7.4.2.8" evidence="12"/>
<feature type="binding site" evidence="12">
    <location>
        <position position="80"/>
    </location>
    <ligand>
        <name>ATP</name>
        <dbReference type="ChEBI" id="CHEBI:30616"/>
    </ligand>
</feature>
<dbReference type="PROSITE" id="PS51192">
    <property type="entry name" value="HELICASE_ATP_BIND_1"/>
    <property type="match status" value="1"/>
</dbReference>
<evidence type="ECO:0000313" key="17">
    <source>
        <dbReference type="Proteomes" id="UP000270190"/>
    </source>
</evidence>
<evidence type="ECO:0000259" key="14">
    <source>
        <dbReference type="PROSITE" id="PS51194"/>
    </source>
</evidence>
<name>A0A2X0Q177_BROTH</name>
<dbReference type="GO" id="GO:0017038">
    <property type="term" value="P:protein import"/>
    <property type="evidence" value="ECO:0007669"/>
    <property type="project" value="InterPro"/>
</dbReference>
<comment type="subcellular location">
    <subcellularLocation>
        <location evidence="12">Cell membrane</location>
        <topology evidence="12">Peripheral membrane protein</topology>
        <orientation evidence="12">Cytoplasmic side</orientation>
    </subcellularLocation>
    <subcellularLocation>
        <location evidence="12">Cytoplasm</location>
    </subcellularLocation>
    <subcellularLocation>
        <location evidence="1">Membrane</location>
        <topology evidence="1">Peripheral membrane protein</topology>
    </subcellularLocation>
    <text evidence="12">Distribution is 50-50.</text>
</comment>
<evidence type="ECO:0000256" key="2">
    <source>
        <dbReference type="ARBA" id="ARBA00007650"/>
    </source>
</evidence>
<dbReference type="InterPro" id="IPR014018">
    <property type="entry name" value="SecA_motor_DEAD"/>
</dbReference>
<evidence type="ECO:0000259" key="13">
    <source>
        <dbReference type="PROSITE" id="PS51192"/>
    </source>
</evidence>
<gene>
    <name evidence="12 16" type="primary">secA</name>
    <name evidence="16" type="ORF">BTBSAS_160002</name>
</gene>
<keyword evidence="10 12" id="KW-0811">Translocation</keyword>
<feature type="domain" description="Helicase C-terminal" evidence="14">
    <location>
        <begin position="412"/>
        <end position="566"/>
    </location>
</feature>
<dbReference type="GO" id="GO:0005829">
    <property type="term" value="C:cytosol"/>
    <property type="evidence" value="ECO:0007669"/>
    <property type="project" value="TreeGrafter"/>
</dbReference>
<dbReference type="GO" id="GO:0043952">
    <property type="term" value="P:protein transport by the Sec complex"/>
    <property type="evidence" value="ECO:0007669"/>
    <property type="project" value="TreeGrafter"/>
</dbReference>
<dbReference type="RefSeq" id="WP_051535964.1">
    <property type="nucleotide sequence ID" value="NZ_CBCPKC010000002.1"/>
</dbReference>
<keyword evidence="8 12" id="KW-0653">Protein transport</keyword>
<evidence type="ECO:0000256" key="5">
    <source>
        <dbReference type="ARBA" id="ARBA00022490"/>
    </source>
</evidence>
<dbReference type="SUPFAM" id="SSF81767">
    <property type="entry name" value="Pre-protein crosslinking domain of SecA"/>
    <property type="match status" value="1"/>
</dbReference>
<dbReference type="EMBL" id="OUNC01000008">
    <property type="protein sequence ID" value="SPP27499.1"/>
    <property type="molecule type" value="Genomic_DNA"/>
</dbReference>
<dbReference type="SMART" id="SM00957">
    <property type="entry name" value="SecA_DEAD"/>
    <property type="match status" value="1"/>
</dbReference>
<dbReference type="InterPro" id="IPR027417">
    <property type="entry name" value="P-loop_NTPase"/>
</dbReference>
<dbReference type="Proteomes" id="UP000270190">
    <property type="component" value="Unassembled WGS sequence"/>
</dbReference>
<sequence length="806" mass="92688">MNIGKHNKQMTEYRRLARRVLKQSKLYTYFDDSEFSEQTAFWRIKYKEGQPLTEDDLVKSFALLREAIHRVIGFEAAYVQLIGALALEDGCIAEMKTGEGKTLVSLFVLYSEVLKGNKVHLMTANTYLAERDREEIGRILEFMGLTVTLNIAEASIGEKKAIYEGDVIYGTASEFGFDYLRDNMIKNNEDRVQTGLDFVLLDEADSILIDEARTPLIISSTKTEDLSLYQRANRLLSTFNQSDYNFDEIHHTVWLSENGIEKSEYFWQVKDLFSSENQHLIRATMTALRAHILMKKDKNYVVMDGKVVIVDENTGRAIPGRRYNDGIHQALEAKESVEINYESTTLATITIQNYFRMYQKVSGMTGTASTEAEEFHNIYNLDVVVIPTNMRINRKDKAEEIYRTREEQGKAIVQEVYHNLKEGRPSLVGTNSIQDSEWLGELLNIEGIPYNILNAKNHRLEAAIISKAGTVGTVTIATNMAGRGTDIKLDQASLKRGGLCVIGASRFDSRRIDLQLIGRSGRRGDPGYSKFILSLEDELLKQFDSKRWERYKLKKRELTYQPLKGKFIKKLMRNAQEAMEAHNFDVRKQLLQYDEILHVQSQTVYAERRKILDMTTTKAFTEAIMEEILTTIFIKEKTDEAKKVAIFDLFDGIALPLPVDELVDMGKREGVTFMLKWYNENRLRFNAYSINQMEREMFIETIDEQWIDYLYQVEAIKEGIGLRAYGQIDPLVTFQRETNILYNRFIEACNAAYVTKILTLPVPSSPAETTLALDINEVKRVMKELGIEADSEEESIRMLHESYNKK</sequence>
<dbReference type="InterPro" id="IPR011130">
    <property type="entry name" value="SecA_preprotein_X-link_dom"/>
</dbReference>
<dbReference type="InterPro" id="IPR001650">
    <property type="entry name" value="Helicase_C-like"/>
</dbReference>
<dbReference type="InterPro" id="IPR036670">
    <property type="entry name" value="SecA_X-link_sf"/>
</dbReference>
<dbReference type="GO" id="GO:0005524">
    <property type="term" value="F:ATP binding"/>
    <property type="evidence" value="ECO:0007669"/>
    <property type="project" value="UniProtKB-UniRule"/>
</dbReference>
<dbReference type="FunFam" id="3.40.50.300:FF:000429">
    <property type="entry name" value="Preprotein translocase subunit SecA"/>
    <property type="match status" value="1"/>
</dbReference>
<dbReference type="Gene3D" id="3.40.50.300">
    <property type="entry name" value="P-loop containing nucleotide triphosphate hydrolases"/>
    <property type="match status" value="3"/>
</dbReference>
<reference evidence="17" key="1">
    <citation type="submission" date="2018-04" db="EMBL/GenBank/DDBJ databases">
        <authorList>
            <person name="Illikoud N."/>
        </authorList>
    </citation>
    <scope>NUCLEOTIDE SEQUENCE [LARGE SCALE GENOMIC DNA]</scope>
</reference>
<dbReference type="HAMAP" id="MF_01382">
    <property type="entry name" value="SecA"/>
    <property type="match status" value="1"/>
</dbReference>
<dbReference type="InterPro" id="IPR000185">
    <property type="entry name" value="SecA"/>
</dbReference>
<dbReference type="InterPro" id="IPR014001">
    <property type="entry name" value="Helicase_ATP-bd"/>
</dbReference>
<feature type="binding site" evidence="12">
    <location>
        <begin position="98"/>
        <end position="102"/>
    </location>
    <ligand>
        <name>ATP</name>
        <dbReference type="ChEBI" id="CHEBI:30616"/>
    </ligand>
</feature>
<proteinExistence type="inferred from homology"/>
<dbReference type="GO" id="GO:0008564">
    <property type="term" value="F:protein-exporting ATPase activity"/>
    <property type="evidence" value="ECO:0007669"/>
    <property type="project" value="UniProtKB-EC"/>
</dbReference>
<dbReference type="AlphaFoldDB" id="A0A2X0Q177"/>
<dbReference type="Pfam" id="PF07516">
    <property type="entry name" value="SecA_SW"/>
    <property type="match status" value="1"/>
</dbReference>
<dbReference type="InterPro" id="IPR044722">
    <property type="entry name" value="SecA_SF2_C"/>
</dbReference>
<dbReference type="PROSITE" id="PS01312">
    <property type="entry name" value="SECA"/>
    <property type="match status" value="1"/>
</dbReference>
<dbReference type="InterPro" id="IPR020937">
    <property type="entry name" value="SecA_CS"/>
</dbReference>
<evidence type="ECO:0000256" key="1">
    <source>
        <dbReference type="ARBA" id="ARBA00004170"/>
    </source>
</evidence>
<evidence type="ECO:0000256" key="12">
    <source>
        <dbReference type="HAMAP-Rule" id="MF_01382"/>
    </source>
</evidence>
<keyword evidence="7 12" id="KW-0067">ATP-binding</keyword>
<dbReference type="InterPro" id="IPR011115">
    <property type="entry name" value="SecA_DEAD"/>
</dbReference>
<keyword evidence="6 12" id="KW-0547">Nucleotide-binding</keyword>
<dbReference type="GO" id="GO:0005886">
    <property type="term" value="C:plasma membrane"/>
    <property type="evidence" value="ECO:0007669"/>
    <property type="project" value="UniProtKB-SubCell"/>
</dbReference>
<dbReference type="CDD" id="cd17928">
    <property type="entry name" value="DEXDc_SecA"/>
    <property type="match status" value="1"/>
</dbReference>
<keyword evidence="3 12" id="KW-0813">Transport</keyword>
<evidence type="ECO:0000313" key="16">
    <source>
        <dbReference type="EMBL" id="SPP27499.1"/>
    </source>
</evidence>
<organism evidence="16 17">
    <name type="scientific">Brochothrix thermosphacta</name>
    <name type="common">Microbacterium thermosphactum</name>
    <dbReference type="NCBI Taxonomy" id="2756"/>
    <lineage>
        <taxon>Bacteria</taxon>
        <taxon>Bacillati</taxon>
        <taxon>Bacillota</taxon>
        <taxon>Bacilli</taxon>
        <taxon>Bacillales</taxon>
        <taxon>Listeriaceae</taxon>
        <taxon>Brochothrix</taxon>
    </lineage>
</organism>
<evidence type="ECO:0000256" key="11">
    <source>
        <dbReference type="ARBA" id="ARBA00023136"/>
    </source>
</evidence>
<evidence type="ECO:0000256" key="8">
    <source>
        <dbReference type="ARBA" id="ARBA00022927"/>
    </source>
</evidence>
<dbReference type="GO" id="GO:0031522">
    <property type="term" value="C:cell envelope Sec protein transport complex"/>
    <property type="evidence" value="ECO:0007669"/>
    <property type="project" value="TreeGrafter"/>
</dbReference>
<evidence type="ECO:0000259" key="15">
    <source>
        <dbReference type="PROSITE" id="PS51196"/>
    </source>
</evidence>
<feature type="binding site" evidence="12">
    <location>
        <position position="486"/>
    </location>
    <ligand>
        <name>ATP</name>
        <dbReference type="ChEBI" id="CHEBI:30616"/>
    </ligand>
</feature>
<feature type="domain" description="Helicase ATP-binding" evidence="13">
    <location>
        <begin position="82"/>
        <end position="240"/>
    </location>
</feature>
<evidence type="ECO:0000256" key="10">
    <source>
        <dbReference type="ARBA" id="ARBA00023010"/>
    </source>
</evidence>
<accession>A0A2X0Q177</accession>
<evidence type="ECO:0000256" key="9">
    <source>
        <dbReference type="ARBA" id="ARBA00022967"/>
    </source>
</evidence>
<dbReference type="Pfam" id="PF01043">
    <property type="entry name" value="SecA_PP_bind"/>
    <property type="match status" value="1"/>
</dbReference>
<keyword evidence="5 12" id="KW-0963">Cytoplasm</keyword>
<dbReference type="SUPFAM" id="SSF52540">
    <property type="entry name" value="P-loop containing nucleoside triphosphate hydrolases"/>
    <property type="match status" value="2"/>
</dbReference>
<evidence type="ECO:0000256" key="4">
    <source>
        <dbReference type="ARBA" id="ARBA00022475"/>
    </source>
</evidence>
<dbReference type="GO" id="GO:0065002">
    <property type="term" value="P:intracellular protein transmembrane transport"/>
    <property type="evidence" value="ECO:0007669"/>
    <property type="project" value="UniProtKB-UniRule"/>
</dbReference>
<evidence type="ECO:0000256" key="6">
    <source>
        <dbReference type="ARBA" id="ARBA00022741"/>
    </source>
</evidence>
<dbReference type="PROSITE" id="PS51196">
    <property type="entry name" value="SECA_MOTOR_DEAD"/>
    <property type="match status" value="1"/>
</dbReference>
<dbReference type="InterPro" id="IPR011116">
    <property type="entry name" value="SecA_Wing/Scaffold"/>
</dbReference>
<keyword evidence="4 12" id="KW-1003">Cell membrane</keyword>